<proteinExistence type="predicted"/>
<evidence type="ECO:0000313" key="3">
    <source>
        <dbReference type="Proteomes" id="UP001620626"/>
    </source>
</evidence>
<evidence type="ECO:0000256" key="1">
    <source>
        <dbReference type="SAM" id="Phobius"/>
    </source>
</evidence>
<keyword evidence="1" id="KW-1133">Transmembrane helix</keyword>
<reference evidence="2 3" key="1">
    <citation type="submission" date="2024-10" db="EMBL/GenBank/DDBJ databases">
        <authorList>
            <person name="Kim D."/>
        </authorList>
    </citation>
    <scope>NUCLEOTIDE SEQUENCE [LARGE SCALE GENOMIC DNA]</scope>
    <source>
        <strain evidence="2">BH-2024</strain>
    </source>
</reference>
<keyword evidence="1" id="KW-0812">Transmembrane</keyword>
<evidence type="ECO:0000313" key="2">
    <source>
        <dbReference type="EMBL" id="KAL3105178.1"/>
    </source>
</evidence>
<dbReference type="EMBL" id="JBICBT010000691">
    <property type="protein sequence ID" value="KAL3105178.1"/>
    <property type="molecule type" value="Genomic_DNA"/>
</dbReference>
<keyword evidence="1" id="KW-0472">Membrane</keyword>
<dbReference type="InterPro" id="IPR029063">
    <property type="entry name" value="SAM-dependent_MTases_sf"/>
</dbReference>
<dbReference type="Proteomes" id="UP001620626">
    <property type="component" value="Unassembled WGS sequence"/>
</dbReference>
<evidence type="ECO:0008006" key="4">
    <source>
        <dbReference type="Google" id="ProtNLM"/>
    </source>
</evidence>
<protein>
    <recommendedName>
        <fullName evidence="4">Methyltransferase-like protein 13</fullName>
    </recommendedName>
</protein>
<name>A0ABD2KQM0_9BILA</name>
<dbReference type="SUPFAM" id="SSF53335">
    <property type="entry name" value="S-adenosyl-L-methionine-dependent methyltransferases"/>
    <property type="match status" value="1"/>
</dbReference>
<comment type="caution">
    <text evidence="2">The sequence shown here is derived from an EMBL/GenBank/DDBJ whole genome shotgun (WGS) entry which is preliminary data.</text>
</comment>
<feature type="transmembrane region" description="Helical" evidence="1">
    <location>
        <begin position="28"/>
        <end position="47"/>
    </location>
</feature>
<dbReference type="AlphaFoldDB" id="A0ABD2KQM0"/>
<dbReference type="Gene3D" id="3.40.50.150">
    <property type="entry name" value="Vaccinia Virus protein VP39"/>
    <property type="match status" value="1"/>
</dbReference>
<accession>A0ABD2KQM0</accession>
<gene>
    <name evidence="2" type="ORF">niasHT_028850</name>
</gene>
<organism evidence="2 3">
    <name type="scientific">Heterodera trifolii</name>
    <dbReference type="NCBI Taxonomy" id="157864"/>
    <lineage>
        <taxon>Eukaryota</taxon>
        <taxon>Metazoa</taxon>
        <taxon>Ecdysozoa</taxon>
        <taxon>Nematoda</taxon>
        <taxon>Chromadorea</taxon>
        <taxon>Rhabditida</taxon>
        <taxon>Tylenchina</taxon>
        <taxon>Tylenchomorpha</taxon>
        <taxon>Tylenchoidea</taxon>
        <taxon>Heteroderidae</taxon>
        <taxon>Heteroderinae</taxon>
        <taxon>Heterodera</taxon>
    </lineage>
</organism>
<keyword evidence="3" id="KW-1185">Reference proteome</keyword>
<sequence length="382" mass="43743">MPICKNFGVPSLVRPFGSRRFRPHPVSLLLLCLVSVSAILFLVWHSLRQNAKFVVYSPSARSAAWDGESPLLILQEVICPKGADHCFKVEDLVRNQWQSNGTKRRRYQRLLMDESEANVVFSIADLLPDDPDTPFSAQNARRWTVRKSNLPLPYMKAIAAQMFVSGCARLEPNGRTRRTLMVGLGGASVPNFLLETDPSHEVVSVELEPAVEYIARKWFGLVQSPRQKVVVRDGVEFIKEWAENGDESVNNFVFYVHLWQIATLLDGRFDCVVVDACKISTLMVNFFVRPDINNSMVAEGRQFLLDLFRRHFGGEHLCYYIDVNSFSANKLLVCSLALSSAEPMTEKLFDYRLNKLPKWLQDELRTEMRIENEMWRKKPKAI</sequence>